<dbReference type="RefSeq" id="WP_135709627.1">
    <property type="nucleotide sequence ID" value="NZ_CABFKI010000004.1"/>
</dbReference>
<name>A0ABY6TKA6_9PAST</name>
<proteinExistence type="predicted"/>
<keyword evidence="2" id="KW-1185">Reference proteome</keyword>
<gene>
    <name evidence="1" type="ORF">SAMEA1410922_00790</name>
</gene>
<evidence type="ECO:0000313" key="2">
    <source>
        <dbReference type="Proteomes" id="UP000308167"/>
    </source>
</evidence>
<evidence type="ECO:0000313" key="1">
    <source>
        <dbReference type="EMBL" id="VTU07240.1"/>
    </source>
</evidence>
<accession>A0ABY6TKA6</accession>
<dbReference type="Proteomes" id="UP000308167">
    <property type="component" value="Unassembled WGS sequence"/>
</dbReference>
<dbReference type="GeneID" id="86155189"/>
<organism evidence="1 2">
    <name type="scientific">Actinobacillus porcinus</name>
    <dbReference type="NCBI Taxonomy" id="51048"/>
    <lineage>
        <taxon>Bacteria</taxon>
        <taxon>Pseudomonadati</taxon>
        <taxon>Pseudomonadota</taxon>
        <taxon>Gammaproteobacteria</taxon>
        <taxon>Pasteurellales</taxon>
        <taxon>Pasteurellaceae</taxon>
        <taxon>Actinobacillus</taxon>
    </lineage>
</organism>
<comment type="caution">
    <text evidence="1">The sequence shown here is derived from an EMBL/GenBank/DDBJ whole genome shotgun (WGS) entry which is preliminary data.</text>
</comment>
<dbReference type="EMBL" id="CABFKI010000004">
    <property type="protein sequence ID" value="VTU07240.1"/>
    <property type="molecule type" value="Genomic_DNA"/>
</dbReference>
<sequence>MNKLLEIDGSDLSDIFPYLKDEYCHYSEFLLVDKPYKELGLDKPPAEWIAYTHYQEYHNVKILEHKYEENGKGEQYEFYIIEHNTKTSYKDELYNQYSDKKQKTFVDIVFKNIDEFTRFFNSPHKDIFSYTSLDRVLFIDKLSKTTTHKAVLSEFSYGLEIIFQSYYDIPISNNHCLYIIPSQGKYTTDWGENYNGHIYLLYHLNIITIITPKFRFSIAIDKYQSKYQNEKAIPIYEIHKIINGGEEVFNKYLGKYADLFQDQTDSYAYINDVFSILKAMEKDYYLTYKGMTESDYELFVSHFDHNEAEFYNKNTGAYSTKFAQDMQDYYNELYAQEERSDLELELQILREQCKTLQNQVAATMSVEDYKIFKLKLHIQHLKNYIKDLESKLPSPIW</sequence>
<reference evidence="1 2" key="1">
    <citation type="submission" date="2019-05" db="EMBL/GenBank/DDBJ databases">
        <authorList>
            <consortium name="Pathogen Informatics"/>
        </authorList>
    </citation>
    <scope>NUCLEOTIDE SEQUENCE [LARGE SCALE GENOMIC DNA]</scope>
    <source>
        <strain evidence="1 2">NM319</strain>
    </source>
</reference>
<protein>
    <submittedName>
        <fullName evidence="1">Uncharacterized protein</fullName>
    </submittedName>
</protein>